<feature type="domain" description="SGNH" evidence="3">
    <location>
        <begin position="405"/>
        <end position="647"/>
    </location>
</feature>
<protein>
    <submittedName>
        <fullName evidence="4">Peptidoglycan/LPS O-acetylase OafA/YrhL, contains acyltransferase and SGNH-hydrolase domains</fullName>
    </submittedName>
</protein>
<dbReference type="GO" id="GO:0016747">
    <property type="term" value="F:acyltransferase activity, transferring groups other than amino-acyl groups"/>
    <property type="evidence" value="ECO:0007669"/>
    <property type="project" value="InterPro"/>
</dbReference>
<dbReference type="InterPro" id="IPR002656">
    <property type="entry name" value="Acyl_transf_3_dom"/>
</dbReference>
<evidence type="ECO:0000313" key="4">
    <source>
        <dbReference type="EMBL" id="SHE92415.1"/>
    </source>
</evidence>
<keyword evidence="5" id="KW-1185">Reference proteome</keyword>
<evidence type="ECO:0000313" key="5">
    <source>
        <dbReference type="Proteomes" id="UP000184170"/>
    </source>
</evidence>
<dbReference type="Proteomes" id="UP000184170">
    <property type="component" value="Unassembled WGS sequence"/>
</dbReference>
<evidence type="ECO:0000256" key="1">
    <source>
        <dbReference type="SAM" id="Phobius"/>
    </source>
</evidence>
<feature type="transmembrane region" description="Helical" evidence="1">
    <location>
        <begin position="12"/>
        <end position="31"/>
    </location>
</feature>
<organism evidence="4 5">
    <name type="scientific">Microbulbifer donghaiensis</name>
    <dbReference type="NCBI Taxonomy" id="494016"/>
    <lineage>
        <taxon>Bacteria</taxon>
        <taxon>Pseudomonadati</taxon>
        <taxon>Pseudomonadota</taxon>
        <taxon>Gammaproteobacteria</taxon>
        <taxon>Cellvibrionales</taxon>
        <taxon>Microbulbiferaceae</taxon>
        <taxon>Microbulbifer</taxon>
    </lineage>
</organism>
<feature type="transmembrane region" description="Helical" evidence="1">
    <location>
        <begin position="357"/>
        <end position="375"/>
    </location>
</feature>
<keyword evidence="1" id="KW-0472">Membrane</keyword>
<feature type="transmembrane region" description="Helical" evidence="1">
    <location>
        <begin position="81"/>
        <end position="100"/>
    </location>
</feature>
<keyword evidence="1" id="KW-1133">Transmembrane helix</keyword>
<feature type="transmembrane region" description="Helical" evidence="1">
    <location>
        <begin position="254"/>
        <end position="273"/>
    </location>
</feature>
<dbReference type="Pfam" id="PF19040">
    <property type="entry name" value="SGNH"/>
    <property type="match status" value="1"/>
</dbReference>
<feature type="transmembrane region" description="Helical" evidence="1">
    <location>
        <begin position="37"/>
        <end position="58"/>
    </location>
</feature>
<feature type="domain" description="Acyltransferase 3" evidence="2">
    <location>
        <begin position="11"/>
        <end position="335"/>
    </location>
</feature>
<keyword evidence="1" id="KW-0812">Transmembrane</keyword>
<dbReference type="GO" id="GO:0009103">
    <property type="term" value="P:lipopolysaccharide biosynthetic process"/>
    <property type="evidence" value="ECO:0007669"/>
    <property type="project" value="TreeGrafter"/>
</dbReference>
<dbReference type="GO" id="GO:0016787">
    <property type="term" value="F:hydrolase activity"/>
    <property type="evidence" value="ECO:0007669"/>
    <property type="project" value="UniProtKB-KW"/>
</dbReference>
<feature type="transmembrane region" description="Helical" evidence="1">
    <location>
        <begin position="196"/>
        <end position="218"/>
    </location>
</feature>
<evidence type="ECO:0000259" key="2">
    <source>
        <dbReference type="Pfam" id="PF01757"/>
    </source>
</evidence>
<feature type="transmembrane region" description="Helical" evidence="1">
    <location>
        <begin position="294"/>
        <end position="313"/>
    </location>
</feature>
<name>A0A1M4XFW2_9GAMM</name>
<dbReference type="InterPro" id="IPR043968">
    <property type="entry name" value="SGNH"/>
</dbReference>
<dbReference type="PANTHER" id="PTHR23028">
    <property type="entry name" value="ACETYLTRANSFERASE"/>
    <property type="match status" value="1"/>
</dbReference>
<dbReference type="PANTHER" id="PTHR23028:SF53">
    <property type="entry name" value="ACYL_TRANSF_3 DOMAIN-CONTAINING PROTEIN"/>
    <property type="match status" value="1"/>
</dbReference>
<keyword evidence="4" id="KW-0378">Hydrolase</keyword>
<dbReference type="OrthoDB" id="9767863at2"/>
<reference evidence="5" key="1">
    <citation type="submission" date="2016-11" db="EMBL/GenBank/DDBJ databases">
        <authorList>
            <person name="Varghese N."/>
            <person name="Submissions S."/>
        </authorList>
    </citation>
    <scope>NUCLEOTIDE SEQUENCE [LARGE SCALE GENOMIC DNA]</scope>
    <source>
        <strain evidence="5">CGMCC 1.7063</strain>
    </source>
</reference>
<keyword evidence="4" id="KW-0012">Acyltransferase</keyword>
<feature type="transmembrane region" description="Helical" evidence="1">
    <location>
        <begin position="230"/>
        <end position="248"/>
    </location>
</feature>
<keyword evidence="4" id="KW-0808">Transferase</keyword>
<dbReference type="RefSeq" id="WP_073272151.1">
    <property type="nucleotide sequence ID" value="NZ_FQVA01000001.1"/>
</dbReference>
<dbReference type="AlphaFoldDB" id="A0A1M4XFW2"/>
<dbReference type="GO" id="GO:0016020">
    <property type="term" value="C:membrane"/>
    <property type="evidence" value="ECO:0007669"/>
    <property type="project" value="TreeGrafter"/>
</dbReference>
<evidence type="ECO:0000259" key="3">
    <source>
        <dbReference type="Pfam" id="PF19040"/>
    </source>
</evidence>
<feature type="transmembrane region" description="Helical" evidence="1">
    <location>
        <begin position="174"/>
        <end position="190"/>
    </location>
</feature>
<dbReference type="EMBL" id="FQVA01000001">
    <property type="protein sequence ID" value="SHE92415.1"/>
    <property type="molecule type" value="Genomic_DNA"/>
</dbReference>
<accession>A0A1M4XFW2</accession>
<feature type="transmembrane region" description="Helical" evidence="1">
    <location>
        <begin position="319"/>
        <end position="337"/>
    </location>
</feature>
<gene>
    <name evidence="4" type="ORF">SAMN04487965_0958</name>
</gene>
<dbReference type="InterPro" id="IPR050879">
    <property type="entry name" value="Acyltransferase_3"/>
</dbReference>
<feature type="transmembrane region" description="Helical" evidence="1">
    <location>
        <begin position="151"/>
        <end position="167"/>
    </location>
</feature>
<dbReference type="Pfam" id="PF01757">
    <property type="entry name" value="Acyl_transf_3"/>
    <property type="match status" value="1"/>
</dbReference>
<proteinExistence type="predicted"/>
<sequence length="655" mass="74232">MKIDLPMRYRADIDGLRSVAVLLVLVFHFKILDLGKAGFLGVDIFFVISGYLITKILYTQALNNHGKIDFAKFYLARIRRLAPALFATLALTLIAGYFLLLPEHFSSLAKEVIFTQVYASNIYYWQTINYFGLQADSAILLHTWSLAVEEQFYLFFPLFIFALFLFFRRHFWSAFALAGACSFLLNIYFVNVKPEATFYLMPTRAWEFIVGGLIVFFAQRRKAITAFESETCAVAGAIVIAAAVIFYSENVQFPGYYALLPTIGTALVIYAGTCQGSSITRLLSTRLPVYIGKLSYSLYLVHWPINIFAAYQLGADYTVEWRITFFLLTFLISIMMFHWVEHPTRKVSIETHPQRVAWGYVTGLACTIIFSATVLTQNGLPSRLTDTARQLANYSSDTPPDMPECQPDATSELRREDFCQVGDAAQDPSWIMLGDSHAWALKRAFDIWLKGRGESGLFIFRHSCPPLVGLSLFKEKGRCRQFNERAYAYIYTDKSIRNVVLASTWIQARRALTLDSDRKAEPGESLAIFSSAFTQSIDTLHSKGKHIYIWGPVPGAKGNVPLRLAKAANPETEAENLAFTFSEYQQRYDFFYDAVEFSKKKISGIINPSRELCRNGEVCRVTINNLPAYSDGDHLAYSWSNYWANVIEDQLSGKL</sequence>